<comment type="caution">
    <text evidence="6">The sequence shown here is derived from an EMBL/GenBank/DDBJ whole genome shotgun (WGS) entry which is preliminary data.</text>
</comment>
<dbReference type="InterPro" id="IPR009071">
    <property type="entry name" value="HMG_box_dom"/>
</dbReference>
<dbReference type="PANTHER" id="PTHR10270:SF161">
    <property type="entry name" value="SEX-DETERMINING REGION Y PROTEIN"/>
    <property type="match status" value="1"/>
</dbReference>
<reference evidence="6" key="2">
    <citation type="journal article" date="2019" name="IMA Fungus">
        <title>Genome sequencing and comparison of five Tilletia species to identify candidate genes for the detection of regulated species infecting wheat.</title>
        <authorList>
            <person name="Nguyen H.D.T."/>
            <person name="Sultana T."/>
            <person name="Kesanakurti P."/>
            <person name="Hambleton S."/>
        </authorList>
    </citation>
    <scope>NUCLEOTIDE SEQUENCE</scope>
    <source>
        <strain evidence="6">DAOMC 236422</strain>
    </source>
</reference>
<dbReference type="GO" id="GO:0000978">
    <property type="term" value="F:RNA polymerase II cis-regulatory region sequence-specific DNA binding"/>
    <property type="evidence" value="ECO:0007669"/>
    <property type="project" value="TreeGrafter"/>
</dbReference>
<protein>
    <recommendedName>
        <fullName evidence="5">HMG box domain-containing protein</fullName>
    </recommendedName>
</protein>
<sequence>MVRSCSSVPQASSLQTPAFRPGALSPTTLRVKQATTVASALSPHSSDYSTTSSVMASSDRPPRPPNSWILYRAAKSKELAKGKSSGSTRLTAVSSGQNQRPGKGALTRVLARMWKDESLSVRRWFEDLAEEKKVEHSQLYPGYKYKPRRKKETVCQSQTTSLGRLPHGHNLPGPEARPHTGDNCKGQQAGLPQLRTTGAADTHAQQHSLSNTFSYSHNKGVPVHQAPGPSFKPVSLHSSWPPASVPRIEPSLGDIRVHPAYPAVYGQGVSQGVLYSNVPQRTDAYQGRWQDVNQMLPLQPQRHPAHFEVSSTTNTAALWAAPGGSGTGTEMGQRGRILGSEAAAQAPTVAVATAPGVSAGELAAAGMAARVAVPGAPSGALTMAPYSAPTNHDSSHVFFASGMVAAYDWSSTRAEPQTSFFSS</sequence>
<dbReference type="GO" id="GO:0005634">
    <property type="term" value="C:nucleus"/>
    <property type="evidence" value="ECO:0007669"/>
    <property type="project" value="UniProtKB-UniRule"/>
</dbReference>
<dbReference type="GO" id="GO:0001228">
    <property type="term" value="F:DNA-binding transcription activator activity, RNA polymerase II-specific"/>
    <property type="evidence" value="ECO:0007669"/>
    <property type="project" value="TreeGrafter"/>
</dbReference>
<keyword evidence="3" id="KW-0539">Nucleus</keyword>
<feature type="region of interest" description="Disordered" evidence="4">
    <location>
        <begin position="159"/>
        <end position="190"/>
    </location>
</feature>
<evidence type="ECO:0000259" key="5">
    <source>
        <dbReference type="PROSITE" id="PS50118"/>
    </source>
</evidence>
<feature type="DNA-binding region" description="HMG box" evidence="3">
    <location>
        <begin position="61"/>
        <end position="144"/>
    </location>
</feature>
<dbReference type="InterPro" id="IPR036910">
    <property type="entry name" value="HMG_box_dom_sf"/>
</dbReference>
<evidence type="ECO:0000256" key="2">
    <source>
        <dbReference type="ARBA" id="ARBA00023163"/>
    </source>
</evidence>
<accession>A0A8X7T798</accession>
<keyword evidence="7" id="KW-1185">Reference proteome</keyword>
<dbReference type="Proteomes" id="UP000078113">
    <property type="component" value="Unassembled WGS sequence"/>
</dbReference>
<dbReference type="SMART" id="SM00398">
    <property type="entry name" value="HMG"/>
    <property type="match status" value="1"/>
</dbReference>
<keyword evidence="1 3" id="KW-0238">DNA-binding</keyword>
<dbReference type="AlphaFoldDB" id="A0A8X7T798"/>
<feature type="compositionally biased region" description="Polar residues" evidence="4">
    <location>
        <begin position="84"/>
        <end position="100"/>
    </location>
</feature>
<dbReference type="SUPFAM" id="SSF47095">
    <property type="entry name" value="HMG-box"/>
    <property type="match status" value="1"/>
</dbReference>
<organism evidence="6 7">
    <name type="scientific">Tilletia walkeri</name>
    <dbReference type="NCBI Taxonomy" id="117179"/>
    <lineage>
        <taxon>Eukaryota</taxon>
        <taxon>Fungi</taxon>
        <taxon>Dikarya</taxon>
        <taxon>Basidiomycota</taxon>
        <taxon>Ustilaginomycotina</taxon>
        <taxon>Exobasidiomycetes</taxon>
        <taxon>Tilletiales</taxon>
        <taxon>Tilletiaceae</taxon>
        <taxon>Tilletia</taxon>
    </lineage>
</organism>
<feature type="region of interest" description="Disordered" evidence="4">
    <location>
        <begin position="1"/>
        <end position="25"/>
    </location>
</feature>
<dbReference type="InterPro" id="IPR050140">
    <property type="entry name" value="SRY-related_HMG-box_TF-like"/>
</dbReference>
<evidence type="ECO:0000256" key="4">
    <source>
        <dbReference type="SAM" id="MobiDB-lite"/>
    </source>
</evidence>
<feature type="domain" description="HMG box" evidence="5">
    <location>
        <begin position="61"/>
        <end position="144"/>
    </location>
</feature>
<feature type="compositionally biased region" description="Polar residues" evidence="4">
    <location>
        <begin position="1"/>
        <end position="16"/>
    </location>
</feature>
<name>A0A8X7T798_9BASI</name>
<dbReference type="GO" id="GO:0030154">
    <property type="term" value="P:cell differentiation"/>
    <property type="evidence" value="ECO:0007669"/>
    <property type="project" value="TreeGrafter"/>
</dbReference>
<feature type="compositionally biased region" description="Low complexity" evidence="4">
    <location>
        <begin position="42"/>
        <end position="58"/>
    </location>
</feature>
<gene>
    <name evidence="6" type="ORF">A4X09_0g1676</name>
</gene>
<proteinExistence type="predicted"/>
<evidence type="ECO:0000313" key="7">
    <source>
        <dbReference type="Proteomes" id="UP000078113"/>
    </source>
</evidence>
<feature type="region of interest" description="Disordered" evidence="4">
    <location>
        <begin position="79"/>
        <end position="104"/>
    </location>
</feature>
<keyword evidence="2" id="KW-0804">Transcription</keyword>
<dbReference type="PANTHER" id="PTHR10270">
    <property type="entry name" value="SOX TRANSCRIPTION FACTOR"/>
    <property type="match status" value="1"/>
</dbReference>
<dbReference type="EMBL" id="LWDG02000042">
    <property type="protein sequence ID" value="KAE8270643.1"/>
    <property type="molecule type" value="Genomic_DNA"/>
</dbReference>
<reference evidence="6" key="1">
    <citation type="submission" date="2016-04" db="EMBL/GenBank/DDBJ databases">
        <authorList>
            <person name="Nguyen H.D."/>
            <person name="Samba Siva P."/>
            <person name="Cullis J."/>
            <person name="Levesque C.A."/>
            <person name="Hambleton S."/>
        </authorList>
    </citation>
    <scope>NUCLEOTIDE SEQUENCE</scope>
    <source>
        <strain evidence="6">DAOMC 236422</strain>
    </source>
</reference>
<evidence type="ECO:0000256" key="3">
    <source>
        <dbReference type="PROSITE-ProRule" id="PRU00267"/>
    </source>
</evidence>
<dbReference type="CDD" id="cd01389">
    <property type="entry name" value="HMG-box_ROX1-like"/>
    <property type="match status" value="1"/>
</dbReference>
<feature type="region of interest" description="Disordered" evidence="4">
    <location>
        <begin position="38"/>
        <end position="66"/>
    </location>
</feature>
<dbReference type="PROSITE" id="PS50118">
    <property type="entry name" value="HMG_BOX_2"/>
    <property type="match status" value="1"/>
</dbReference>
<dbReference type="Gene3D" id="1.10.30.10">
    <property type="entry name" value="High mobility group box domain"/>
    <property type="match status" value="1"/>
</dbReference>
<evidence type="ECO:0000256" key="1">
    <source>
        <dbReference type="ARBA" id="ARBA00023125"/>
    </source>
</evidence>
<evidence type="ECO:0000313" key="6">
    <source>
        <dbReference type="EMBL" id="KAE8270643.1"/>
    </source>
</evidence>